<keyword evidence="4" id="KW-1185">Reference proteome</keyword>
<reference evidence="3 4" key="1">
    <citation type="submission" date="2015-05" db="EMBL/GenBank/DDBJ databases">
        <title>Draft genome sequence of the bacterium Gordonia jacobaea a new member of the Gordonia genus.</title>
        <authorList>
            <person name="Jimenez-Galisteo G."/>
            <person name="Dominguez A."/>
            <person name="Munoz E."/>
            <person name="Vinas M."/>
        </authorList>
    </citation>
    <scope>NUCLEOTIDE SEQUENCE [LARGE SCALE GENOMIC DNA]</scope>
    <source>
        <strain evidence="4">mv1</strain>
    </source>
</reference>
<evidence type="ECO:0000256" key="1">
    <source>
        <dbReference type="SAM" id="MobiDB-lite"/>
    </source>
</evidence>
<comment type="caution">
    <text evidence="3">The sequence shown here is derived from an EMBL/GenBank/DDBJ whole genome shotgun (WGS) entry which is preliminary data.</text>
</comment>
<feature type="compositionally biased region" description="Polar residues" evidence="1">
    <location>
        <begin position="151"/>
        <end position="164"/>
    </location>
</feature>
<keyword evidence="2" id="KW-1133">Transmembrane helix</keyword>
<evidence type="ECO:0000256" key="2">
    <source>
        <dbReference type="SAM" id="Phobius"/>
    </source>
</evidence>
<evidence type="ECO:0000313" key="3">
    <source>
        <dbReference type="EMBL" id="KNA91023.1"/>
    </source>
</evidence>
<accession>A0ABR5IBG0</accession>
<organism evidence="3 4">
    <name type="scientific">Gordonia jacobaea</name>
    <dbReference type="NCBI Taxonomy" id="122202"/>
    <lineage>
        <taxon>Bacteria</taxon>
        <taxon>Bacillati</taxon>
        <taxon>Actinomycetota</taxon>
        <taxon>Actinomycetes</taxon>
        <taxon>Mycobacteriales</taxon>
        <taxon>Gordoniaceae</taxon>
        <taxon>Gordonia</taxon>
    </lineage>
</organism>
<dbReference type="Proteomes" id="UP000037247">
    <property type="component" value="Unassembled WGS sequence"/>
</dbReference>
<evidence type="ECO:0008006" key="5">
    <source>
        <dbReference type="Google" id="ProtNLM"/>
    </source>
</evidence>
<feature type="region of interest" description="Disordered" evidence="1">
    <location>
        <begin position="145"/>
        <end position="164"/>
    </location>
</feature>
<keyword evidence="2" id="KW-0812">Transmembrane</keyword>
<dbReference type="RefSeq" id="WP_049699196.1">
    <property type="nucleotide sequence ID" value="NZ_LDTZ01000017.1"/>
</dbReference>
<dbReference type="EMBL" id="LDTZ01000017">
    <property type="protein sequence ID" value="KNA91023.1"/>
    <property type="molecule type" value="Genomic_DNA"/>
</dbReference>
<protein>
    <recommendedName>
        <fullName evidence="5">Anti-sigma-M factor RsmA</fullName>
    </recommendedName>
</protein>
<name>A0ABR5IBG0_9ACTN</name>
<gene>
    <name evidence="3" type="ORF">ABW18_11975</name>
</gene>
<evidence type="ECO:0000313" key="4">
    <source>
        <dbReference type="Proteomes" id="UP000037247"/>
    </source>
</evidence>
<feature type="transmembrane region" description="Helical" evidence="2">
    <location>
        <begin position="114"/>
        <end position="138"/>
    </location>
</feature>
<sequence>MNTPYPEPPYSEDLLADLHAGALPDDTAAHMRARIANDPAAQRVLAALDRTTDSLRYLSDESKPVPPEVDSRIAATLSAIQNDSRARHDAQQASTAPVDLSERRRRSTTRAPRARFAALLVGAAAAIAMLVGVVAVIATRTTDEPGAGVQAQPSTSANTTQPDTTQLDGVEKASALSVLGKTAHAPFESDEALRRCTAANGVAASTPVLGSGEITVGGSERVVILLGTGVAGRFDALVVEQGCDTDNPATVSRTRLGG</sequence>
<proteinExistence type="predicted"/>
<feature type="region of interest" description="Disordered" evidence="1">
    <location>
        <begin position="82"/>
        <end position="111"/>
    </location>
</feature>
<keyword evidence="2" id="KW-0472">Membrane</keyword>